<evidence type="ECO:0008006" key="4">
    <source>
        <dbReference type="Google" id="ProtNLM"/>
    </source>
</evidence>
<organism evidence="2 3">
    <name type="scientific">Ramularia collo-cygni</name>
    <dbReference type="NCBI Taxonomy" id="112498"/>
    <lineage>
        <taxon>Eukaryota</taxon>
        <taxon>Fungi</taxon>
        <taxon>Dikarya</taxon>
        <taxon>Ascomycota</taxon>
        <taxon>Pezizomycotina</taxon>
        <taxon>Dothideomycetes</taxon>
        <taxon>Dothideomycetidae</taxon>
        <taxon>Mycosphaerellales</taxon>
        <taxon>Mycosphaerellaceae</taxon>
        <taxon>Ramularia</taxon>
    </lineage>
</organism>
<dbReference type="STRING" id="112498.A0A2D3US97"/>
<accession>A0A2D3US97</accession>
<keyword evidence="3" id="KW-1185">Reference proteome</keyword>
<feature type="region of interest" description="Disordered" evidence="1">
    <location>
        <begin position="544"/>
        <end position="571"/>
    </location>
</feature>
<dbReference type="PANTHER" id="PTHR36847:SF1">
    <property type="entry name" value="AMIDOLIGASE ENZYME"/>
    <property type="match status" value="1"/>
</dbReference>
<protein>
    <recommendedName>
        <fullName evidence="4">Amidoligase enzyme</fullName>
    </recommendedName>
</protein>
<dbReference type="AlphaFoldDB" id="A0A2D3US97"/>
<evidence type="ECO:0000256" key="1">
    <source>
        <dbReference type="SAM" id="MobiDB-lite"/>
    </source>
</evidence>
<dbReference type="EMBL" id="FJUY01000008">
    <property type="protein sequence ID" value="CZT20172.1"/>
    <property type="molecule type" value="Genomic_DNA"/>
</dbReference>
<name>A0A2D3US97_9PEZI</name>
<dbReference type="RefSeq" id="XP_023627061.1">
    <property type="nucleotide sequence ID" value="XM_023771293.1"/>
</dbReference>
<reference evidence="2 3" key="1">
    <citation type="submission" date="2016-03" db="EMBL/GenBank/DDBJ databases">
        <authorList>
            <person name="Ploux O."/>
        </authorList>
    </citation>
    <scope>NUCLEOTIDE SEQUENCE [LARGE SCALE GENOMIC DNA]</scope>
    <source>
        <strain evidence="2 3">URUG2</strain>
    </source>
</reference>
<evidence type="ECO:0000313" key="2">
    <source>
        <dbReference type="EMBL" id="CZT20172.1"/>
    </source>
</evidence>
<dbReference type="PANTHER" id="PTHR36847">
    <property type="entry name" value="AMIDOLIGASE ENZYME"/>
    <property type="match status" value="1"/>
</dbReference>
<gene>
    <name evidence="2" type="ORF">RCC_06029</name>
</gene>
<proteinExistence type="predicted"/>
<dbReference type="GeneID" id="35601174"/>
<dbReference type="Proteomes" id="UP000225277">
    <property type="component" value="Unassembled WGS sequence"/>
</dbReference>
<dbReference type="OrthoDB" id="412402at2759"/>
<evidence type="ECO:0000313" key="3">
    <source>
        <dbReference type="Proteomes" id="UP000225277"/>
    </source>
</evidence>
<sequence>MSTTTQQGPALPRASLKLTGGIEIECLLITSHTTEDRGHLRDDASSTVLAQNRVYQALRPPIRVVCVECKATFDYHLPLYNPKDPNESDYIKWDVSLDPSLDLSSEEKRKIDARWLDFHVAPIEIKSRVMLLTENFAVATSKSNPSHTHKITYREEIEAVYSRLLKSFNDPRSEHARDCRLVINKTASTHVHIGSSYNGFPLETVKNVMSVLVAHELQVDAVHSVDRITGCDRLRQDGTWQHLSSTSGCRSQTSIPAAYNQPWSAHFSDSAFKHYKGESEAQRLQRRTQSSKPSAVYPASKFHRRPKVQLAAQKCDIGSWLTLIECASSVQDLRRFQFGVAHSSTINLTNLKEHRLLAASHYSRWDGKMTIEFRQHGATLQSAEILNWIGVLVGLFKYANSTNHAAVKAACLKNWDNPAFTMLDLLKLFGYRAQDDIFRHYANVLGELPNRRPYSETIEMQALRAVDRFGPNDCFAPVMKHLIKSRAELTNIEKVRQLINRKFLQGGYGQFSKSYLDERIALEFGVPEYLILGFCPPWSSYETGEPSSDAGAESHGSETGRRTSVIGLRQV</sequence>